<dbReference type="InterPro" id="IPR022677">
    <property type="entry name" value="NMT_C"/>
</dbReference>
<gene>
    <name evidence="10" type="ORF">FDP41_012291</name>
</gene>
<evidence type="ECO:0000313" key="11">
    <source>
        <dbReference type="Proteomes" id="UP000444721"/>
    </source>
</evidence>
<dbReference type="GO" id="GO:0005737">
    <property type="term" value="C:cytoplasm"/>
    <property type="evidence" value="ECO:0007669"/>
    <property type="project" value="TreeGrafter"/>
</dbReference>
<dbReference type="Pfam" id="PF01233">
    <property type="entry name" value="NMT"/>
    <property type="match status" value="2"/>
</dbReference>
<dbReference type="VEuPathDB" id="AmoebaDB:FDP41_012291"/>
<dbReference type="AlphaFoldDB" id="A0A6A5C597"/>
<dbReference type="OrthoDB" id="60315at2759"/>
<dbReference type="Proteomes" id="UP000444721">
    <property type="component" value="Unassembled WGS sequence"/>
</dbReference>
<dbReference type="EC" id="2.3.1.97" evidence="2 5"/>
<feature type="region of interest" description="Disordered" evidence="7">
    <location>
        <begin position="1"/>
        <end position="40"/>
    </location>
</feature>
<evidence type="ECO:0000256" key="3">
    <source>
        <dbReference type="ARBA" id="ARBA00022679"/>
    </source>
</evidence>
<dbReference type="InterPro" id="IPR016181">
    <property type="entry name" value="Acyl_CoA_acyltransferase"/>
</dbReference>
<proteinExistence type="inferred from homology"/>
<feature type="domain" description="Glycylpeptide N-tetradecanoyltransferase N-terminal" evidence="8">
    <location>
        <begin position="230"/>
        <end position="286"/>
    </location>
</feature>
<evidence type="ECO:0000256" key="7">
    <source>
        <dbReference type="SAM" id="MobiDB-lite"/>
    </source>
</evidence>
<dbReference type="VEuPathDB" id="AmoebaDB:NF0052620"/>
<evidence type="ECO:0000313" key="10">
    <source>
        <dbReference type="EMBL" id="KAF0981634.1"/>
    </source>
</evidence>
<dbReference type="PANTHER" id="PTHR11377">
    <property type="entry name" value="N-MYRISTOYL TRANSFERASE"/>
    <property type="match status" value="1"/>
</dbReference>
<dbReference type="InterPro" id="IPR022678">
    <property type="entry name" value="NMT_CS"/>
</dbReference>
<reference evidence="10 11" key="1">
    <citation type="journal article" date="2019" name="Sci. Rep.">
        <title>Nanopore sequencing improves the draft genome of the human pathogenic amoeba Naegleria fowleri.</title>
        <authorList>
            <person name="Liechti N."/>
            <person name="Schurch N."/>
            <person name="Bruggmann R."/>
            <person name="Wittwer M."/>
        </authorList>
    </citation>
    <scope>NUCLEOTIDE SEQUENCE [LARGE SCALE GENOMIC DNA]</scope>
    <source>
        <strain evidence="10 11">ATCC 30894</strain>
    </source>
</reference>
<feature type="domain" description="Glycylpeptide N-tetradecanoyltransferase N-terminal" evidence="8">
    <location>
        <begin position="90"/>
        <end position="190"/>
    </location>
</feature>
<dbReference type="PIRSF" id="PIRSF015892">
    <property type="entry name" value="N-myristl_transf"/>
    <property type="match status" value="1"/>
</dbReference>
<feature type="region of interest" description="Disordered" evidence="7">
    <location>
        <begin position="195"/>
        <end position="219"/>
    </location>
</feature>
<evidence type="ECO:0000256" key="4">
    <source>
        <dbReference type="ARBA" id="ARBA00023315"/>
    </source>
</evidence>
<evidence type="ECO:0000259" key="8">
    <source>
        <dbReference type="Pfam" id="PF01233"/>
    </source>
</evidence>
<dbReference type="PANTHER" id="PTHR11377:SF5">
    <property type="entry name" value="GLYCYLPEPTIDE N-TETRADECANOYLTRANSFERASE"/>
    <property type="match status" value="1"/>
</dbReference>
<comment type="similarity">
    <text evidence="1 6">Belongs to the NMT family.</text>
</comment>
<comment type="function">
    <text evidence="5">Adds a myristoyl group to the N-terminal glycine residue of certain cellular proteins.</text>
</comment>
<name>A0A6A5C597_NAEFO</name>
<dbReference type="InterPro" id="IPR022676">
    <property type="entry name" value="NMT_N"/>
</dbReference>
<evidence type="ECO:0000256" key="6">
    <source>
        <dbReference type="RuleBase" id="RU004178"/>
    </source>
</evidence>
<organism evidence="10 11">
    <name type="scientific">Naegleria fowleri</name>
    <name type="common">Brain eating amoeba</name>
    <dbReference type="NCBI Taxonomy" id="5763"/>
    <lineage>
        <taxon>Eukaryota</taxon>
        <taxon>Discoba</taxon>
        <taxon>Heterolobosea</taxon>
        <taxon>Tetramitia</taxon>
        <taxon>Eutetramitia</taxon>
        <taxon>Vahlkampfiidae</taxon>
        <taxon>Naegleria</taxon>
    </lineage>
</organism>
<keyword evidence="4 5" id="KW-0012">Acyltransferase</keyword>
<feature type="compositionally biased region" description="Low complexity" evidence="7">
    <location>
        <begin position="9"/>
        <end position="38"/>
    </location>
</feature>
<keyword evidence="3 5" id="KW-0808">Transferase</keyword>
<evidence type="ECO:0000256" key="5">
    <source>
        <dbReference type="RuleBase" id="RU000586"/>
    </source>
</evidence>
<comment type="caution">
    <text evidence="10">The sequence shown here is derived from an EMBL/GenBank/DDBJ whole genome shotgun (WGS) entry which is preliminary data.</text>
</comment>
<dbReference type="Pfam" id="PF02799">
    <property type="entry name" value="NMT_C"/>
    <property type="match status" value="1"/>
</dbReference>
<sequence>MLPSDHQPNNNNNNSSANNDKALSTSATTTGSQGSNTSRITQEAIQNVAKYLPGGDTKRAEQEIVKDRKFWNHQPVPKIYEKIDQLGEIETKTVDQVQATPYTLPKGYEWYDLDVNSEEDISKLYSLLEGNYVEDDDAMFRFAYTKEFLRWALAPPGYRRDWHCVVRVESSKTFVGFIAAIPMLIGLRHEFKHENASSTTTTTTTTTETATTPTSSNATETITKTNEKFEKNVKMVEINFLCVHKKLREKRLTPLLIGEITRRVNLTNVWQAIYTAGVIIPRPISKARYYHRSLNPEKLIDIKFSSIPPFAKSFQNPLEVTKKYYKMNVKERLPNMRPLRKKDCTQITKLLNEYLSQFKVAPIFTKEEVIHWFVGREGVIYSFVITAPDNDEKILDFISFYSLPSTIIGNPKHQVLKAAYLYFYTCLNTNVESLMKSALIEAQNRDFDVFNCVNIMDNQQFLDKLKFGTGDGYLYYYLFNYKFPDLQPQEVGLTML</sequence>
<protein>
    <recommendedName>
        <fullName evidence="2 5">Glycylpeptide N-tetradecanoyltransferase</fullName>
        <ecNumber evidence="2 5">2.3.1.97</ecNumber>
    </recommendedName>
</protein>
<dbReference type="VEuPathDB" id="AmoebaDB:NfTy_039370"/>
<evidence type="ECO:0000256" key="1">
    <source>
        <dbReference type="ARBA" id="ARBA00009469"/>
    </source>
</evidence>
<dbReference type="PROSITE" id="PS00975">
    <property type="entry name" value="NMT_1"/>
    <property type="match status" value="1"/>
</dbReference>
<dbReference type="SUPFAM" id="SSF55729">
    <property type="entry name" value="Acyl-CoA N-acyltransferases (Nat)"/>
    <property type="match status" value="2"/>
</dbReference>
<dbReference type="EMBL" id="VFQX01000013">
    <property type="protein sequence ID" value="KAF0981634.1"/>
    <property type="molecule type" value="Genomic_DNA"/>
</dbReference>
<feature type="compositionally biased region" description="Low complexity" evidence="7">
    <location>
        <begin position="196"/>
        <end position="219"/>
    </location>
</feature>
<dbReference type="GeneID" id="68119506"/>
<accession>A0A6A5C597</accession>
<dbReference type="PROSITE" id="PS00976">
    <property type="entry name" value="NMT_2"/>
    <property type="match status" value="1"/>
</dbReference>
<evidence type="ECO:0000259" key="9">
    <source>
        <dbReference type="Pfam" id="PF02799"/>
    </source>
</evidence>
<dbReference type="GO" id="GO:0004379">
    <property type="term" value="F:glycylpeptide N-tetradecanoyltransferase activity"/>
    <property type="evidence" value="ECO:0007669"/>
    <property type="project" value="UniProtKB-EC"/>
</dbReference>
<feature type="domain" description="Glycylpeptide N-tetradecanoyltransferase C-terminal" evidence="9">
    <location>
        <begin position="301"/>
        <end position="487"/>
    </location>
</feature>
<dbReference type="OMA" id="GWKRDWH"/>
<evidence type="ECO:0000256" key="2">
    <source>
        <dbReference type="ARBA" id="ARBA00012923"/>
    </source>
</evidence>
<keyword evidence="11" id="KW-1185">Reference proteome</keyword>
<comment type="catalytic activity">
    <reaction evidence="5">
        <text>N-terminal glycyl-[protein] + tetradecanoyl-CoA = N-tetradecanoylglycyl-[protein] + CoA + H(+)</text>
        <dbReference type="Rhea" id="RHEA:15521"/>
        <dbReference type="Rhea" id="RHEA-COMP:12666"/>
        <dbReference type="Rhea" id="RHEA-COMP:12667"/>
        <dbReference type="ChEBI" id="CHEBI:15378"/>
        <dbReference type="ChEBI" id="CHEBI:57287"/>
        <dbReference type="ChEBI" id="CHEBI:57385"/>
        <dbReference type="ChEBI" id="CHEBI:64723"/>
        <dbReference type="ChEBI" id="CHEBI:133050"/>
        <dbReference type="EC" id="2.3.1.97"/>
    </reaction>
</comment>
<dbReference type="RefSeq" id="XP_044566347.1">
    <property type="nucleotide sequence ID" value="XM_044702794.1"/>
</dbReference>
<dbReference type="Gene3D" id="3.40.630.170">
    <property type="match status" value="1"/>
</dbReference>
<dbReference type="InterPro" id="IPR000903">
    <property type="entry name" value="NMT"/>
</dbReference>